<feature type="domain" description="Beta-lactamase class A catalytic" evidence="1">
    <location>
        <begin position="74"/>
        <end position="118"/>
    </location>
</feature>
<dbReference type="Gene3D" id="3.40.710.10">
    <property type="entry name" value="DD-peptidase/beta-lactamase superfamily"/>
    <property type="match status" value="1"/>
</dbReference>
<evidence type="ECO:0000313" key="2">
    <source>
        <dbReference type="EMBL" id="OGY22098.1"/>
    </source>
</evidence>
<dbReference type="EMBL" id="MHCN01000009">
    <property type="protein sequence ID" value="OGY22098.1"/>
    <property type="molecule type" value="Genomic_DNA"/>
</dbReference>
<evidence type="ECO:0000313" key="3">
    <source>
        <dbReference type="Proteomes" id="UP000176299"/>
    </source>
</evidence>
<reference evidence="2 3" key="1">
    <citation type="journal article" date="2016" name="Nat. Commun.">
        <title>Thousands of microbial genomes shed light on interconnected biogeochemical processes in an aquifer system.</title>
        <authorList>
            <person name="Anantharaman K."/>
            <person name="Brown C.T."/>
            <person name="Hug L.A."/>
            <person name="Sharon I."/>
            <person name="Castelle C.J."/>
            <person name="Probst A.J."/>
            <person name="Thomas B.C."/>
            <person name="Singh A."/>
            <person name="Wilkins M.J."/>
            <person name="Karaoz U."/>
            <person name="Brodie E.L."/>
            <person name="Williams K.H."/>
            <person name="Hubbard S.S."/>
            <person name="Banfield J.F."/>
        </authorList>
    </citation>
    <scope>NUCLEOTIDE SEQUENCE [LARGE SCALE GENOMIC DNA]</scope>
</reference>
<dbReference type="GO" id="GO:0046677">
    <property type="term" value="P:response to antibiotic"/>
    <property type="evidence" value="ECO:0007669"/>
    <property type="project" value="InterPro"/>
</dbReference>
<proteinExistence type="predicted"/>
<gene>
    <name evidence="2" type="ORF">A2113_02725</name>
</gene>
<dbReference type="Proteomes" id="UP000176299">
    <property type="component" value="Unassembled WGS sequence"/>
</dbReference>
<feature type="domain" description="Beta-lactamase class A catalytic" evidence="1">
    <location>
        <begin position="120"/>
        <end position="261"/>
    </location>
</feature>
<accession>A0A1G1W337</accession>
<dbReference type="STRING" id="1802591.A2113_02725"/>
<sequence>MARYLKILFFTLIVAVAAFSFYQFGQEKPSKEWSGISVNIFEKIKLVGKKEVDLAPLKSGLEKELSGYQGEVAIAVTDLKTGNSISIEGDKIYFPASSIKALIMGSVLKDVEAGRYSPSSVDKLLSDMMSRSSNYAANTLMVKTGLKKLSDLPAEIGMTNTVLIHGFSDGDPNVPRQRFGANALTANDANLFWQKLFSGKILGEEMTKKALEYSKLPSVKLIYTPEKAALYHKPGYIELIDSETYIDTGVVEAERFSYVVSFLSRNNPTHQAGADFGLKATKIIYEWFAQNYQ</sequence>
<dbReference type="InterPro" id="IPR045155">
    <property type="entry name" value="Beta-lactam_cat"/>
</dbReference>
<dbReference type="InterPro" id="IPR000871">
    <property type="entry name" value="Beta-lactam_class-A"/>
</dbReference>
<comment type="caution">
    <text evidence="2">The sequence shown here is derived from an EMBL/GenBank/DDBJ whole genome shotgun (WGS) entry which is preliminary data.</text>
</comment>
<protein>
    <recommendedName>
        <fullName evidence="1">Beta-lactamase class A catalytic domain-containing protein</fullName>
    </recommendedName>
</protein>
<dbReference type="PANTHER" id="PTHR35333">
    <property type="entry name" value="BETA-LACTAMASE"/>
    <property type="match status" value="1"/>
</dbReference>
<dbReference type="Pfam" id="PF13354">
    <property type="entry name" value="Beta-lactamase2"/>
    <property type="match status" value="2"/>
</dbReference>
<dbReference type="GO" id="GO:0030655">
    <property type="term" value="P:beta-lactam antibiotic catabolic process"/>
    <property type="evidence" value="ECO:0007669"/>
    <property type="project" value="InterPro"/>
</dbReference>
<evidence type="ECO:0000259" key="1">
    <source>
        <dbReference type="Pfam" id="PF13354"/>
    </source>
</evidence>
<dbReference type="GO" id="GO:0008800">
    <property type="term" value="F:beta-lactamase activity"/>
    <property type="evidence" value="ECO:0007669"/>
    <property type="project" value="InterPro"/>
</dbReference>
<name>A0A1G1W337_9BACT</name>
<dbReference type="SUPFAM" id="SSF56601">
    <property type="entry name" value="beta-lactamase/transpeptidase-like"/>
    <property type="match status" value="1"/>
</dbReference>
<dbReference type="InterPro" id="IPR012338">
    <property type="entry name" value="Beta-lactam/transpept-like"/>
</dbReference>
<dbReference type="PANTHER" id="PTHR35333:SF3">
    <property type="entry name" value="BETA-LACTAMASE-TYPE TRANSPEPTIDASE FOLD CONTAINING PROTEIN"/>
    <property type="match status" value="1"/>
</dbReference>
<dbReference type="AlphaFoldDB" id="A0A1G1W337"/>
<organism evidence="2 3">
    <name type="scientific">Candidatus Woykebacteria bacterium GWA1_44_8</name>
    <dbReference type="NCBI Taxonomy" id="1802591"/>
    <lineage>
        <taxon>Bacteria</taxon>
        <taxon>Candidatus Woykeibacteriota</taxon>
    </lineage>
</organism>